<dbReference type="AlphaFoldDB" id="Q6YXD7"/>
<evidence type="ECO:0000313" key="3">
    <source>
        <dbReference type="Proteomes" id="UP000000763"/>
    </source>
</evidence>
<protein>
    <submittedName>
        <fullName evidence="2">Uncharacterized protein</fullName>
    </submittedName>
</protein>
<organism evidence="2 3">
    <name type="scientific">Oryza sativa subsp. japonica</name>
    <name type="common">Rice</name>
    <dbReference type="NCBI Taxonomy" id="39947"/>
    <lineage>
        <taxon>Eukaryota</taxon>
        <taxon>Viridiplantae</taxon>
        <taxon>Streptophyta</taxon>
        <taxon>Embryophyta</taxon>
        <taxon>Tracheophyta</taxon>
        <taxon>Spermatophyta</taxon>
        <taxon>Magnoliopsida</taxon>
        <taxon>Liliopsida</taxon>
        <taxon>Poales</taxon>
        <taxon>Poaceae</taxon>
        <taxon>BOP clade</taxon>
        <taxon>Oryzoideae</taxon>
        <taxon>Oryzeae</taxon>
        <taxon>Oryzinae</taxon>
        <taxon>Oryza</taxon>
        <taxon>Oryza sativa</taxon>
    </lineage>
</organism>
<reference evidence="3" key="1">
    <citation type="journal article" date="2005" name="Nature">
        <title>The map-based sequence of the rice genome.</title>
        <authorList>
            <consortium name="International rice genome sequencing project (IRGSP)"/>
            <person name="Matsumoto T."/>
            <person name="Wu J."/>
            <person name="Kanamori H."/>
            <person name="Katayose Y."/>
            <person name="Fujisawa M."/>
            <person name="Namiki N."/>
            <person name="Mizuno H."/>
            <person name="Yamamoto K."/>
            <person name="Antonio B.A."/>
            <person name="Baba T."/>
            <person name="Sakata K."/>
            <person name="Nagamura Y."/>
            <person name="Aoki H."/>
            <person name="Arikawa K."/>
            <person name="Arita K."/>
            <person name="Bito T."/>
            <person name="Chiden Y."/>
            <person name="Fujitsuka N."/>
            <person name="Fukunaka R."/>
            <person name="Hamada M."/>
            <person name="Harada C."/>
            <person name="Hayashi A."/>
            <person name="Hijishita S."/>
            <person name="Honda M."/>
            <person name="Hosokawa S."/>
            <person name="Ichikawa Y."/>
            <person name="Idonuma A."/>
            <person name="Iijima M."/>
            <person name="Ikeda M."/>
            <person name="Ikeno M."/>
            <person name="Ito K."/>
            <person name="Ito S."/>
            <person name="Ito T."/>
            <person name="Ito Y."/>
            <person name="Ito Y."/>
            <person name="Iwabuchi A."/>
            <person name="Kamiya K."/>
            <person name="Karasawa W."/>
            <person name="Kurita K."/>
            <person name="Katagiri S."/>
            <person name="Kikuta A."/>
            <person name="Kobayashi H."/>
            <person name="Kobayashi N."/>
            <person name="Machita K."/>
            <person name="Maehara T."/>
            <person name="Masukawa M."/>
            <person name="Mizubayashi T."/>
            <person name="Mukai Y."/>
            <person name="Nagasaki H."/>
            <person name="Nagata Y."/>
            <person name="Naito S."/>
            <person name="Nakashima M."/>
            <person name="Nakama Y."/>
            <person name="Nakamichi Y."/>
            <person name="Nakamura M."/>
            <person name="Meguro A."/>
            <person name="Negishi M."/>
            <person name="Ohta I."/>
            <person name="Ohta T."/>
            <person name="Okamoto M."/>
            <person name="Ono N."/>
            <person name="Saji S."/>
            <person name="Sakaguchi M."/>
            <person name="Sakai K."/>
            <person name="Shibata M."/>
            <person name="Shimokawa T."/>
            <person name="Song J."/>
            <person name="Takazaki Y."/>
            <person name="Terasawa K."/>
            <person name="Tsugane M."/>
            <person name="Tsuji K."/>
            <person name="Ueda S."/>
            <person name="Waki K."/>
            <person name="Yamagata H."/>
            <person name="Yamamoto M."/>
            <person name="Yamamoto S."/>
            <person name="Yamane H."/>
            <person name="Yoshiki S."/>
            <person name="Yoshihara R."/>
            <person name="Yukawa K."/>
            <person name="Zhong H."/>
            <person name="Yano M."/>
            <person name="Yuan Q."/>
            <person name="Ouyang S."/>
            <person name="Liu J."/>
            <person name="Jones K.M."/>
            <person name="Gansberger K."/>
            <person name="Moffat K."/>
            <person name="Hill J."/>
            <person name="Bera J."/>
            <person name="Fadrosh D."/>
            <person name="Jin S."/>
            <person name="Johri S."/>
            <person name="Kim M."/>
            <person name="Overton L."/>
            <person name="Reardon M."/>
            <person name="Tsitrin T."/>
            <person name="Vuong H."/>
            <person name="Weaver B."/>
            <person name="Ciecko A."/>
            <person name="Tallon L."/>
            <person name="Jackson J."/>
            <person name="Pai G."/>
            <person name="Aken S.V."/>
            <person name="Utterback T."/>
            <person name="Reidmuller S."/>
            <person name="Feldblyum T."/>
            <person name="Hsiao J."/>
            <person name="Zismann V."/>
            <person name="Iobst S."/>
            <person name="de Vazeille A.R."/>
            <person name="Buell C.R."/>
            <person name="Ying K."/>
            <person name="Li Y."/>
            <person name="Lu T."/>
            <person name="Huang Y."/>
            <person name="Zhao Q."/>
            <person name="Feng Q."/>
            <person name="Zhang L."/>
            <person name="Zhu J."/>
            <person name="Weng Q."/>
            <person name="Mu J."/>
            <person name="Lu Y."/>
            <person name="Fan D."/>
            <person name="Liu Y."/>
            <person name="Guan J."/>
            <person name="Zhang Y."/>
            <person name="Yu S."/>
            <person name="Liu X."/>
            <person name="Zhang Y."/>
            <person name="Hong G."/>
            <person name="Han B."/>
            <person name="Choisne N."/>
            <person name="Demange N."/>
            <person name="Orjeda G."/>
            <person name="Samain S."/>
            <person name="Cattolico L."/>
            <person name="Pelletier E."/>
            <person name="Couloux A."/>
            <person name="Segurens B."/>
            <person name="Wincker P."/>
            <person name="D'Hont A."/>
            <person name="Scarpelli C."/>
            <person name="Weissenbach J."/>
            <person name="Salanoubat M."/>
            <person name="Quetier F."/>
            <person name="Yu Y."/>
            <person name="Kim H.R."/>
            <person name="Rambo T."/>
            <person name="Currie J."/>
            <person name="Collura K."/>
            <person name="Luo M."/>
            <person name="Yang T."/>
            <person name="Ammiraju J.S.S."/>
            <person name="Engler F."/>
            <person name="Soderlund C."/>
            <person name="Wing R.A."/>
            <person name="Palmer L.E."/>
            <person name="de la Bastide M."/>
            <person name="Spiegel L."/>
            <person name="Nascimento L."/>
            <person name="Zutavern T."/>
            <person name="O'Shaughnessy A."/>
            <person name="Dike S."/>
            <person name="Dedhia N."/>
            <person name="Preston R."/>
            <person name="Balija V."/>
            <person name="McCombie W.R."/>
            <person name="Chow T."/>
            <person name="Chen H."/>
            <person name="Chung M."/>
            <person name="Chen C."/>
            <person name="Shaw J."/>
            <person name="Wu H."/>
            <person name="Hsiao K."/>
            <person name="Chao Y."/>
            <person name="Chu M."/>
            <person name="Cheng C."/>
            <person name="Hour A."/>
            <person name="Lee P."/>
            <person name="Lin S."/>
            <person name="Lin Y."/>
            <person name="Liou J."/>
            <person name="Liu S."/>
            <person name="Hsing Y."/>
            <person name="Raghuvanshi S."/>
            <person name="Mohanty A."/>
            <person name="Bharti A.K."/>
            <person name="Gaur A."/>
            <person name="Gupta V."/>
            <person name="Kumar D."/>
            <person name="Ravi V."/>
            <person name="Vij S."/>
            <person name="Kapur A."/>
            <person name="Khurana P."/>
            <person name="Khurana P."/>
            <person name="Khurana J.P."/>
            <person name="Tyagi A.K."/>
            <person name="Gaikwad K."/>
            <person name="Singh A."/>
            <person name="Dalal V."/>
            <person name="Srivastava S."/>
            <person name="Dixit A."/>
            <person name="Pal A.K."/>
            <person name="Ghazi I.A."/>
            <person name="Yadav M."/>
            <person name="Pandit A."/>
            <person name="Bhargava A."/>
            <person name="Sureshbabu K."/>
            <person name="Batra K."/>
            <person name="Sharma T.R."/>
            <person name="Mohapatra T."/>
            <person name="Singh N.K."/>
            <person name="Messing J."/>
            <person name="Nelson A.B."/>
            <person name="Fuks G."/>
            <person name="Kavchok S."/>
            <person name="Keizer G."/>
            <person name="Linton E."/>
            <person name="Llaca V."/>
            <person name="Song R."/>
            <person name="Tanyolac B."/>
            <person name="Young S."/>
            <person name="Ho-Il K."/>
            <person name="Hahn J.H."/>
            <person name="Sangsakoo G."/>
            <person name="Vanavichit A."/>
            <person name="de Mattos Luiz.A.T."/>
            <person name="Zimmer P.D."/>
            <person name="Malone G."/>
            <person name="Dellagostin O."/>
            <person name="de Oliveira A.C."/>
            <person name="Bevan M."/>
            <person name="Bancroft I."/>
            <person name="Minx P."/>
            <person name="Cordum H."/>
            <person name="Wilson R."/>
            <person name="Cheng Z."/>
            <person name="Jin W."/>
            <person name="Jiang J."/>
            <person name="Leong S.A."/>
            <person name="Iwama H."/>
            <person name="Gojobori T."/>
            <person name="Itoh T."/>
            <person name="Niimura Y."/>
            <person name="Fujii Y."/>
            <person name="Habara T."/>
            <person name="Sakai H."/>
            <person name="Sato Y."/>
            <person name="Wilson G."/>
            <person name="Kumar K."/>
            <person name="McCouch S."/>
            <person name="Juretic N."/>
            <person name="Hoen D."/>
            <person name="Wright S."/>
            <person name="Bruskiewich R."/>
            <person name="Bureau T."/>
            <person name="Miyao A."/>
            <person name="Hirochika H."/>
            <person name="Nishikawa T."/>
            <person name="Kadowaki K."/>
            <person name="Sugiura M."/>
            <person name="Burr B."/>
            <person name="Sasaki T."/>
        </authorList>
    </citation>
    <scope>NUCLEOTIDE SEQUENCE [LARGE SCALE GENOMIC DNA]</scope>
    <source>
        <strain evidence="3">cv. Nipponbare</strain>
    </source>
</reference>
<sequence length="64" mass="7084">MGYSRAMENRRKRKCVESNLNELSPIYEDHRGRGGVELRRGGGGRADRGAEAVVPSADEEWGHG</sequence>
<gene>
    <name evidence="2" type="primary">OSJNBb0005C03.28</name>
</gene>
<feature type="region of interest" description="Disordered" evidence="1">
    <location>
        <begin position="39"/>
        <end position="64"/>
    </location>
</feature>
<dbReference type="Proteomes" id="UP000000763">
    <property type="component" value="Chromosome 8"/>
</dbReference>
<evidence type="ECO:0000256" key="1">
    <source>
        <dbReference type="SAM" id="MobiDB-lite"/>
    </source>
</evidence>
<proteinExistence type="predicted"/>
<accession>Q6YXD7</accession>
<reference evidence="3" key="2">
    <citation type="journal article" date="2008" name="Nucleic Acids Res.">
        <title>The rice annotation project database (RAP-DB): 2008 update.</title>
        <authorList>
            <consortium name="The rice annotation project (RAP)"/>
        </authorList>
    </citation>
    <scope>GENOME REANNOTATION</scope>
    <source>
        <strain evidence="3">cv. Nipponbare</strain>
    </source>
</reference>
<feature type="compositionally biased region" description="Basic and acidic residues" evidence="1">
    <location>
        <begin position="39"/>
        <end position="50"/>
    </location>
</feature>
<dbReference type="EMBL" id="AP005697">
    <property type="protein sequence ID" value="BAC99857.1"/>
    <property type="molecule type" value="Genomic_DNA"/>
</dbReference>
<evidence type="ECO:0000313" key="2">
    <source>
        <dbReference type="EMBL" id="BAC99857.1"/>
    </source>
</evidence>
<name>Q6YXD7_ORYSJ</name>